<accession>A0A6N6VRE8</accession>
<dbReference type="EMBL" id="WFLM01000005">
    <property type="protein sequence ID" value="KAB8036880.1"/>
    <property type="molecule type" value="Genomic_DNA"/>
</dbReference>
<name>A0A6N6VRE8_9BACT</name>
<keyword evidence="2" id="KW-0456">Lyase</keyword>
<dbReference type="InterPro" id="IPR002818">
    <property type="entry name" value="DJ-1/PfpI"/>
</dbReference>
<keyword evidence="5" id="KW-0315">Glutamine amidotransferase</keyword>
<evidence type="ECO:0000259" key="4">
    <source>
        <dbReference type="Pfam" id="PF01965"/>
    </source>
</evidence>
<evidence type="ECO:0000313" key="6">
    <source>
        <dbReference type="Proteomes" id="UP000437748"/>
    </source>
</evidence>
<feature type="domain" description="DJ-1/PfpI" evidence="4">
    <location>
        <begin position="28"/>
        <end position="226"/>
    </location>
</feature>
<dbReference type="PANTHER" id="PTHR48094">
    <property type="entry name" value="PROTEIN/NUCLEIC ACID DEGLYCASE DJ-1-RELATED"/>
    <property type="match status" value="1"/>
</dbReference>
<evidence type="ECO:0000256" key="1">
    <source>
        <dbReference type="ARBA" id="ARBA00023016"/>
    </source>
</evidence>
<dbReference type="Proteomes" id="UP000437748">
    <property type="component" value="Unassembled WGS sequence"/>
</dbReference>
<dbReference type="Pfam" id="PF01965">
    <property type="entry name" value="DJ-1_PfpI"/>
    <property type="match status" value="1"/>
</dbReference>
<keyword evidence="1" id="KW-0346">Stress response</keyword>
<dbReference type="GO" id="GO:0016740">
    <property type="term" value="F:transferase activity"/>
    <property type="evidence" value="ECO:0007669"/>
    <property type="project" value="UniProtKB-KW"/>
</dbReference>
<dbReference type="AlphaFoldDB" id="A0A6N6VRE8"/>
<dbReference type="Gene3D" id="3.40.50.880">
    <property type="match status" value="1"/>
</dbReference>
<dbReference type="GO" id="GO:0005737">
    <property type="term" value="C:cytoplasm"/>
    <property type="evidence" value="ECO:0007669"/>
    <property type="project" value="TreeGrafter"/>
</dbReference>
<proteinExistence type="inferred from homology"/>
<comment type="similarity">
    <text evidence="3">Belongs to the peptidase C56 family. HSP31-like subfamily.</text>
</comment>
<dbReference type="InterPro" id="IPR029062">
    <property type="entry name" value="Class_I_gatase-like"/>
</dbReference>
<dbReference type="OrthoDB" id="5290541at2"/>
<keyword evidence="5" id="KW-0808">Transferase</keyword>
<protein>
    <submittedName>
        <fullName evidence="5">Type 1 glutamine amidotransferase domain-containing protein</fullName>
    </submittedName>
</protein>
<keyword evidence="6" id="KW-1185">Reference proteome</keyword>
<gene>
    <name evidence="5" type="ORF">GCL60_13630</name>
</gene>
<dbReference type="CDD" id="cd03141">
    <property type="entry name" value="GATase1_Hsp31_like"/>
    <property type="match status" value="1"/>
</dbReference>
<evidence type="ECO:0000256" key="3">
    <source>
        <dbReference type="ARBA" id="ARBA00038493"/>
    </source>
</evidence>
<reference evidence="5 6" key="1">
    <citation type="submission" date="2019-10" db="EMBL/GenBank/DDBJ databases">
        <title>New species of Slilvanegrellaceae.</title>
        <authorList>
            <person name="Pitt A."/>
            <person name="Hahn M.W."/>
        </authorList>
    </citation>
    <scope>NUCLEOTIDE SEQUENCE [LARGE SCALE GENOMIC DNA]</scope>
    <source>
        <strain evidence="5 6">SP-Ram-0.45-NSY-1</strain>
    </source>
</reference>
<dbReference type="RefSeq" id="WP_153421295.1">
    <property type="nucleotide sequence ID" value="NZ_WFLM01000005.1"/>
</dbReference>
<dbReference type="SUPFAM" id="SSF52317">
    <property type="entry name" value="Class I glutamine amidotransferase-like"/>
    <property type="match status" value="1"/>
</dbReference>
<organism evidence="5 6">
    <name type="scientific">Silvanigrella paludirubra</name>
    <dbReference type="NCBI Taxonomy" id="2499159"/>
    <lineage>
        <taxon>Bacteria</taxon>
        <taxon>Pseudomonadati</taxon>
        <taxon>Bdellovibrionota</taxon>
        <taxon>Oligoflexia</taxon>
        <taxon>Silvanigrellales</taxon>
        <taxon>Silvanigrellaceae</taxon>
        <taxon>Silvanigrella</taxon>
    </lineage>
</organism>
<comment type="caution">
    <text evidence="5">The sequence shown here is derived from an EMBL/GenBank/DDBJ whole genome shotgun (WGS) entry which is preliminary data.</text>
</comment>
<dbReference type="GO" id="GO:0019243">
    <property type="term" value="P:methylglyoxal catabolic process to D-lactate via S-lactoyl-glutathione"/>
    <property type="evidence" value="ECO:0007669"/>
    <property type="project" value="TreeGrafter"/>
</dbReference>
<evidence type="ECO:0000256" key="2">
    <source>
        <dbReference type="ARBA" id="ARBA00023239"/>
    </source>
</evidence>
<sequence>MSKRILMVLTSHEDMGLSGKKTGNWFDEVATPYYLFKQAGHEVVLASPKGGSAPIDPFSYDEMFMTENTHKFLKDPAAMRDLSNTSVLRNINYRSFDAAFFPGGYGQLWDLANDSFALQMIQDLIYTNKHVALICHAPAILRDVKKPNGEPLVKGMNVTGFSNSEDDELSLSRHLLFQLETALKEKGANYQRSEKNWVPKVVVDGYLITGQNPATSPFIAKTLIEQLAKV</sequence>
<evidence type="ECO:0000313" key="5">
    <source>
        <dbReference type="EMBL" id="KAB8036880.1"/>
    </source>
</evidence>
<dbReference type="GO" id="GO:0019172">
    <property type="term" value="F:glyoxalase III activity"/>
    <property type="evidence" value="ECO:0007669"/>
    <property type="project" value="TreeGrafter"/>
</dbReference>
<dbReference type="InterPro" id="IPR050325">
    <property type="entry name" value="Prot/Nucl_acid_deglycase"/>
</dbReference>
<dbReference type="PANTHER" id="PTHR48094:SF11">
    <property type="entry name" value="GLUTATHIONE-INDEPENDENT GLYOXALASE HSP31-RELATED"/>
    <property type="match status" value="1"/>
</dbReference>